<keyword evidence="1" id="KW-1133">Transmembrane helix</keyword>
<accession>A0AAW1HGU9</accession>
<comment type="caution">
    <text evidence="2">The sequence shown here is derived from an EMBL/GenBank/DDBJ whole genome shotgun (WGS) entry which is preliminary data.</text>
</comment>
<dbReference type="PANTHER" id="PTHR12242:SF10">
    <property type="entry name" value="TRANSMEMBRANE PROTEIN"/>
    <property type="match status" value="1"/>
</dbReference>
<protein>
    <submittedName>
        <fullName evidence="2">Uncharacterized protein</fullName>
    </submittedName>
</protein>
<sequence length="332" mass="37922">MAVDTNTTDPSYWLNWRFLVSALLVLGIVIFSLYLIWKHEGKRKSDGEVRECRQVPDGVLYKDELLKTCLKCIHPIWLLLFRILAFGVLLALIVGNTVADGPGIFYFYTQWTFTITTLYFGLASAFSIVGFCQNCDRTRHITDASPNIDAELGSNVVPKTGSSHDAPNFRDTSNHGEVHVRQTAGFIGYLFQILYQVVAGAVILTDIVYWLVLYAIFTPKNSKLEFFNVCMHTVNVLILGDTVLNCMRFPMFRIAYFILWTSTFVVCQWIIHAFISIRWPYPFMDLSPPYAPLWYAAIGLLLVLCFGFFALVVKLKHVWLSRSFSDSYQGLR</sequence>
<feature type="transmembrane region" description="Helical" evidence="1">
    <location>
        <begin position="226"/>
        <end position="244"/>
    </location>
</feature>
<dbReference type="AlphaFoldDB" id="A0AAW1HGU9"/>
<feature type="transmembrane region" description="Helical" evidence="1">
    <location>
        <begin position="256"/>
        <end position="281"/>
    </location>
</feature>
<feature type="transmembrane region" description="Helical" evidence="1">
    <location>
        <begin position="76"/>
        <end position="99"/>
    </location>
</feature>
<feature type="transmembrane region" description="Helical" evidence="1">
    <location>
        <begin position="293"/>
        <end position="313"/>
    </location>
</feature>
<feature type="transmembrane region" description="Helical" evidence="1">
    <location>
        <begin position="193"/>
        <end position="214"/>
    </location>
</feature>
<dbReference type="PANTHER" id="PTHR12242">
    <property type="entry name" value="OS02G0130600 PROTEIN-RELATED"/>
    <property type="match status" value="1"/>
</dbReference>
<name>A0AAW1HGU9_SAPOF</name>
<evidence type="ECO:0000313" key="3">
    <source>
        <dbReference type="Proteomes" id="UP001443914"/>
    </source>
</evidence>
<evidence type="ECO:0000313" key="2">
    <source>
        <dbReference type="EMBL" id="KAK9675613.1"/>
    </source>
</evidence>
<keyword evidence="3" id="KW-1185">Reference proteome</keyword>
<dbReference type="GO" id="GO:0016020">
    <property type="term" value="C:membrane"/>
    <property type="evidence" value="ECO:0007669"/>
    <property type="project" value="TreeGrafter"/>
</dbReference>
<feature type="transmembrane region" description="Helical" evidence="1">
    <location>
        <begin position="16"/>
        <end position="37"/>
    </location>
</feature>
<feature type="transmembrane region" description="Helical" evidence="1">
    <location>
        <begin position="111"/>
        <end position="132"/>
    </location>
</feature>
<organism evidence="2 3">
    <name type="scientific">Saponaria officinalis</name>
    <name type="common">Common soapwort</name>
    <name type="synonym">Lychnis saponaria</name>
    <dbReference type="NCBI Taxonomy" id="3572"/>
    <lineage>
        <taxon>Eukaryota</taxon>
        <taxon>Viridiplantae</taxon>
        <taxon>Streptophyta</taxon>
        <taxon>Embryophyta</taxon>
        <taxon>Tracheophyta</taxon>
        <taxon>Spermatophyta</taxon>
        <taxon>Magnoliopsida</taxon>
        <taxon>eudicotyledons</taxon>
        <taxon>Gunneridae</taxon>
        <taxon>Pentapetalae</taxon>
        <taxon>Caryophyllales</taxon>
        <taxon>Caryophyllaceae</taxon>
        <taxon>Caryophylleae</taxon>
        <taxon>Saponaria</taxon>
    </lineage>
</organism>
<proteinExistence type="predicted"/>
<dbReference type="Proteomes" id="UP001443914">
    <property type="component" value="Unassembled WGS sequence"/>
</dbReference>
<dbReference type="EMBL" id="JBDFQZ010000011">
    <property type="protein sequence ID" value="KAK9675613.1"/>
    <property type="molecule type" value="Genomic_DNA"/>
</dbReference>
<gene>
    <name evidence="2" type="ORF">RND81_11G018800</name>
</gene>
<keyword evidence="1" id="KW-0812">Transmembrane</keyword>
<reference evidence="2" key="1">
    <citation type="submission" date="2024-03" db="EMBL/GenBank/DDBJ databases">
        <title>WGS assembly of Saponaria officinalis var. Norfolk2.</title>
        <authorList>
            <person name="Jenkins J."/>
            <person name="Shu S."/>
            <person name="Grimwood J."/>
            <person name="Barry K."/>
            <person name="Goodstein D."/>
            <person name="Schmutz J."/>
            <person name="Leebens-Mack J."/>
            <person name="Osbourn A."/>
        </authorList>
    </citation>
    <scope>NUCLEOTIDE SEQUENCE [LARGE SCALE GENOMIC DNA]</scope>
    <source>
        <strain evidence="2">JIC</strain>
    </source>
</reference>
<keyword evidence="1" id="KW-0472">Membrane</keyword>
<evidence type="ECO:0000256" key="1">
    <source>
        <dbReference type="SAM" id="Phobius"/>
    </source>
</evidence>